<sequence>MRRMGFEPEPLPTPLPEDYPNNTLLYRDLCSSVWKLRRKDLPMYPHSLVTAASGIPPSRGDPP</sequence>
<accession>A0A8H6CP23</accession>
<evidence type="ECO:0000313" key="2">
    <source>
        <dbReference type="Proteomes" id="UP000578531"/>
    </source>
</evidence>
<proteinExistence type="predicted"/>
<comment type="caution">
    <text evidence="1">The sequence shown here is derived from an EMBL/GenBank/DDBJ whole genome shotgun (WGS) entry which is preliminary data.</text>
</comment>
<dbReference type="EMBL" id="JACCJC010000087">
    <property type="protein sequence ID" value="KAF6226809.1"/>
    <property type="molecule type" value="Genomic_DNA"/>
</dbReference>
<reference evidence="1 2" key="1">
    <citation type="journal article" date="2020" name="Genomics">
        <title>Complete, high-quality genomes from long-read metagenomic sequencing of two wolf lichen thalli reveals enigmatic genome architecture.</title>
        <authorList>
            <person name="McKenzie S.K."/>
            <person name="Walston R.F."/>
            <person name="Allen J.L."/>
        </authorList>
    </citation>
    <scope>NUCLEOTIDE SEQUENCE [LARGE SCALE GENOMIC DNA]</scope>
    <source>
        <strain evidence="1">WasteWater2</strain>
    </source>
</reference>
<dbReference type="Proteomes" id="UP000578531">
    <property type="component" value="Unassembled WGS sequence"/>
</dbReference>
<evidence type="ECO:0000313" key="1">
    <source>
        <dbReference type="EMBL" id="KAF6226809.1"/>
    </source>
</evidence>
<dbReference type="RefSeq" id="XP_037158960.1">
    <property type="nucleotide sequence ID" value="XM_037314185.1"/>
</dbReference>
<organism evidence="1 2">
    <name type="scientific">Letharia columbiana</name>
    <dbReference type="NCBI Taxonomy" id="112416"/>
    <lineage>
        <taxon>Eukaryota</taxon>
        <taxon>Fungi</taxon>
        <taxon>Dikarya</taxon>
        <taxon>Ascomycota</taxon>
        <taxon>Pezizomycotina</taxon>
        <taxon>Lecanoromycetes</taxon>
        <taxon>OSLEUM clade</taxon>
        <taxon>Lecanoromycetidae</taxon>
        <taxon>Lecanorales</taxon>
        <taxon>Lecanorineae</taxon>
        <taxon>Parmeliaceae</taxon>
        <taxon>Letharia</taxon>
    </lineage>
</organism>
<dbReference type="AlphaFoldDB" id="A0A8H6CP23"/>
<keyword evidence="2" id="KW-1185">Reference proteome</keyword>
<protein>
    <submittedName>
        <fullName evidence="1">Uncharacterized protein</fullName>
    </submittedName>
</protein>
<gene>
    <name evidence="1" type="ORF">HO173_012313</name>
</gene>
<name>A0A8H6CP23_9LECA</name>
<dbReference type="GeneID" id="59293949"/>